<comment type="caution">
    <text evidence="8">The sequence shown here is derived from an EMBL/GenBank/DDBJ whole genome shotgun (WGS) entry which is preliminary data.</text>
</comment>
<dbReference type="Pfam" id="PF01490">
    <property type="entry name" value="Aa_trans"/>
    <property type="match status" value="1"/>
</dbReference>
<dbReference type="AlphaFoldDB" id="A0A0B2WLC8"/>
<evidence type="ECO:0000256" key="6">
    <source>
        <dbReference type="SAM" id="Phobius"/>
    </source>
</evidence>
<feature type="domain" description="Amino acid transporter transmembrane" evidence="7">
    <location>
        <begin position="42"/>
        <end position="125"/>
    </location>
</feature>
<dbReference type="InterPro" id="IPR013057">
    <property type="entry name" value="AA_transpt_TM"/>
</dbReference>
<dbReference type="GeneID" id="63742754"/>
<dbReference type="GO" id="GO:0016020">
    <property type="term" value="C:membrane"/>
    <property type="evidence" value="ECO:0007669"/>
    <property type="project" value="UniProtKB-SubCell"/>
</dbReference>
<evidence type="ECO:0000256" key="3">
    <source>
        <dbReference type="ARBA" id="ARBA00022989"/>
    </source>
</evidence>
<evidence type="ECO:0000256" key="5">
    <source>
        <dbReference type="SAM" id="MobiDB-lite"/>
    </source>
</evidence>
<keyword evidence="3 6" id="KW-1133">Transmembrane helix</keyword>
<dbReference type="Proteomes" id="UP000030816">
    <property type="component" value="Unassembled WGS sequence"/>
</dbReference>
<reference evidence="8 9" key="1">
    <citation type="journal article" date="2014" name="Proc. Natl. Acad. Sci. U.S.A.">
        <title>Trajectory and genomic determinants of fungal-pathogen speciation and host adaptation.</title>
        <authorList>
            <person name="Hu X."/>
            <person name="Xiao G."/>
            <person name="Zheng P."/>
            <person name="Shang Y."/>
            <person name="Su Y."/>
            <person name="Zhang X."/>
            <person name="Liu X."/>
            <person name="Zhan S."/>
            <person name="St Leger R.J."/>
            <person name="Wang C."/>
        </authorList>
    </citation>
    <scope>NUCLEOTIDE SEQUENCE [LARGE SCALE GENOMIC DNA]</scope>
    <source>
        <strain evidence="8 9">ARSEF 1941</strain>
    </source>
</reference>
<evidence type="ECO:0000256" key="1">
    <source>
        <dbReference type="ARBA" id="ARBA00004370"/>
    </source>
</evidence>
<keyword evidence="9" id="KW-1185">Reference proteome</keyword>
<protein>
    <submittedName>
        <fullName evidence="8">Amino acid transporter</fullName>
    </submittedName>
</protein>
<evidence type="ECO:0000313" key="8">
    <source>
        <dbReference type="EMBL" id="KHN93820.1"/>
    </source>
</evidence>
<organism evidence="8 9">
    <name type="scientific">Metarhizium album (strain ARSEF 1941)</name>
    <dbReference type="NCBI Taxonomy" id="1081103"/>
    <lineage>
        <taxon>Eukaryota</taxon>
        <taxon>Fungi</taxon>
        <taxon>Dikarya</taxon>
        <taxon>Ascomycota</taxon>
        <taxon>Pezizomycotina</taxon>
        <taxon>Sordariomycetes</taxon>
        <taxon>Hypocreomycetidae</taxon>
        <taxon>Hypocreales</taxon>
        <taxon>Clavicipitaceae</taxon>
        <taxon>Metarhizium</taxon>
    </lineage>
</organism>
<evidence type="ECO:0000259" key="7">
    <source>
        <dbReference type="Pfam" id="PF01490"/>
    </source>
</evidence>
<evidence type="ECO:0000313" key="9">
    <source>
        <dbReference type="Proteomes" id="UP000030816"/>
    </source>
</evidence>
<comment type="subcellular location">
    <subcellularLocation>
        <location evidence="1">Membrane</location>
    </subcellularLocation>
</comment>
<dbReference type="EMBL" id="AZHE01000050">
    <property type="protein sequence ID" value="KHN93820.1"/>
    <property type="molecule type" value="Genomic_DNA"/>
</dbReference>
<dbReference type="STRING" id="1081103.A0A0B2WLC8"/>
<evidence type="ECO:0000256" key="2">
    <source>
        <dbReference type="ARBA" id="ARBA00022692"/>
    </source>
</evidence>
<keyword evidence="2 6" id="KW-0812">Transmembrane</keyword>
<feature type="transmembrane region" description="Helical" evidence="6">
    <location>
        <begin position="43"/>
        <end position="62"/>
    </location>
</feature>
<proteinExistence type="predicted"/>
<feature type="region of interest" description="Disordered" evidence="5">
    <location>
        <begin position="1"/>
        <end position="24"/>
    </location>
</feature>
<accession>A0A0B2WLC8</accession>
<sequence>MIASATDKQCTLRSEKPGCEPSGAHTADVFGQEDQHDIKYKRLSWPLVALLMITEIVSNGMLSLPSFLAVVGMVPGLIIIIFLGVFATYTSWLLVEFKLRHPEVHTMGDAGYIMFGPLGREIMALGHAASQSLHLGVSFSLARLPSPR</sequence>
<feature type="compositionally biased region" description="Polar residues" evidence="5">
    <location>
        <begin position="1"/>
        <end position="12"/>
    </location>
</feature>
<gene>
    <name evidence="8" type="ORF">MAM_08299</name>
</gene>
<dbReference type="RefSeq" id="XP_040674886.1">
    <property type="nucleotide sequence ID" value="XM_040827097.1"/>
</dbReference>
<keyword evidence="4 6" id="KW-0472">Membrane</keyword>
<evidence type="ECO:0000256" key="4">
    <source>
        <dbReference type="ARBA" id="ARBA00023136"/>
    </source>
</evidence>
<name>A0A0B2WLC8_METAS</name>
<dbReference type="OrthoDB" id="40134at2759"/>
<feature type="transmembrane region" description="Helical" evidence="6">
    <location>
        <begin position="68"/>
        <end position="95"/>
    </location>
</feature>
<dbReference type="HOGENOM" id="CLU_1759233_0_0_1"/>